<proteinExistence type="predicted"/>
<organism evidence="1 3">
    <name type="scientific">Lactobacillus delbrueckii subsp. delbrueckii</name>
    <dbReference type="NCBI Taxonomy" id="83684"/>
    <lineage>
        <taxon>Bacteria</taxon>
        <taxon>Bacillati</taxon>
        <taxon>Bacillota</taxon>
        <taxon>Bacilli</taxon>
        <taxon>Lactobacillales</taxon>
        <taxon>Lactobacillaceae</taxon>
        <taxon>Lactobacillus</taxon>
    </lineage>
</organism>
<sequence length="21" mass="2492">MIQLYSHGVTTREINDLIEKM</sequence>
<accession>A0AAU9R0X6</accession>
<name>A0AAU9R0X6_9LACO</name>
<protein>
    <recommendedName>
        <fullName evidence="4">Transposase</fullName>
    </recommendedName>
</protein>
<dbReference type="AlphaFoldDB" id="A0AAU9R0X6"/>
<evidence type="ECO:0000313" key="2">
    <source>
        <dbReference type="EMBL" id="CAH1707107.1"/>
    </source>
</evidence>
<dbReference type="Proteomes" id="UP001295440">
    <property type="component" value="Chromosome"/>
</dbReference>
<dbReference type="EMBL" id="OV915080">
    <property type="protein sequence ID" value="CAH1707107.1"/>
    <property type="molecule type" value="Genomic_DNA"/>
</dbReference>
<dbReference type="EMBL" id="OV915080">
    <property type="protein sequence ID" value="CAH1705789.1"/>
    <property type="molecule type" value="Genomic_DNA"/>
</dbReference>
<evidence type="ECO:0008006" key="4">
    <source>
        <dbReference type="Google" id="ProtNLM"/>
    </source>
</evidence>
<reference evidence="1" key="1">
    <citation type="submission" date="2022-02" db="EMBL/GenBank/DDBJ databases">
        <authorList>
            <person name="Deutsch MARIE S."/>
        </authorList>
    </citation>
    <scope>NUCLEOTIDE SEQUENCE</scope>
    <source>
        <strain evidence="1">CIRM-BIA865</strain>
    </source>
</reference>
<gene>
    <name evidence="1" type="ORF">LDD865_0630</name>
    <name evidence="2" type="ORF">LDD865_1953</name>
</gene>
<evidence type="ECO:0000313" key="1">
    <source>
        <dbReference type="EMBL" id="CAH1705789.1"/>
    </source>
</evidence>
<evidence type="ECO:0000313" key="3">
    <source>
        <dbReference type="Proteomes" id="UP001295440"/>
    </source>
</evidence>